<gene>
    <name evidence="1" type="ORF">HH303_13795</name>
</gene>
<comment type="caution">
    <text evidence="1">The sequence shown here is derived from an EMBL/GenBank/DDBJ whole genome shotgun (WGS) entry which is preliminary data.</text>
</comment>
<evidence type="ECO:0008006" key="3">
    <source>
        <dbReference type="Google" id="ProtNLM"/>
    </source>
</evidence>
<reference evidence="1 2" key="1">
    <citation type="submission" date="2020-04" db="EMBL/GenBank/DDBJ databases">
        <title>Rhodospirillaceae bacterium KN72 isolated from deep sea.</title>
        <authorList>
            <person name="Zhang D.-C."/>
        </authorList>
    </citation>
    <scope>NUCLEOTIDE SEQUENCE [LARGE SCALE GENOMIC DNA]</scope>
    <source>
        <strain evidence="1 2">KN72</strain>
    </source>
</reference>
<dbReference type="EMBL" id="JABBNT010000004">
    <property type="protein sequence ID" value="NMM45563.1"/>
    <property type="molecule type" value="Genomic_DNA"/>
</dbReference>
<sequence length="149" mass="16163">MDGFMVSRHFGPAAHLPRLSAVTALVVLLLGSTLFLSPVHASSAPPAGGPLYFDMGSTMIQYESGNCGYRSVLISYQMEYKDPLHEATLTGYRPKTEAVVFDGLTDYAQSARKPNLKKVTSVIRHAVQDLLGADVVSDVFVTRMEILGN</sequence>
<dbReference type="Proteomes" id="UP000539372">
    <property type="component" value="Unassembled WGS sequence"/>
</dbReference>
<evidence type="ECO:0000313" key="2">
    <source>
        <dbReference type="Proteomes" id="UP000539372"/>
    </source>
</evidence>
<protein>
    <recommendedName>
        <fullName evidence="3">Flagellar protein FliL</fullName>
    </recommendedName>
</protein>
<organism evidence="1 2">
    <name type="scientific">Pacificispira spongiicola</name>
    <dbReference type="NCBI Taxonomy" id="2729598"/>
    <lineage>
        <taxon>Bacteria</taxon>
        <taxon>Pseudomonadati</taxon>
        <taxon>Pseudomonadota</taxon>
        <taxon>Alphaproteobacteria</taxon>
        <taxon>Rhodospirillales</taxon>
        <taxon>Rhodospirillaceae</taxon>
        <taxon>Pacificispira</taxon>
    </lineage>
</organism>
<evidence type="ECO:0000313" key="1">
    <source>
        <dbReference type="EMBL" id="NMM45563.1"/>
    </source>
</evidence>
<dbReference type="RefSeq" id="WP_169625951.1">
    <property type="nucleotide sequence ID" value="NZ_JABBNT010000004.1"/>
</dbReference>
<keyword evidence="2" id="KW-1185">Reference proteome</keyword>
<dbReference type="AlphaFoldDB" id="A0A7Y0HGD8"/>
<name>A0A7Y0HGD8_9PROT</name>
<accession>A0A7Y0HGD8</accession>
<proteinExistence type="predicted"/>